<dbReference type="EMBL" id="SNRY01001083">
    <property type="protein sequence ID" value="KAA6333692.1"/>
    <property type="molecule type" value="Genomic_DNA"/>
</dbReference>
<organism evidence="2">
    <name type="scientific">termite gut metagenome</name>
    <dbReference type="NCBI Taxonomy" id="433724"/>
    <lineage>
        <taxon>unclassified sequences</taxon>
        <taxon>metagenomes</taxon>
        <taxon>organismal metagenomes</taxon>
    </lineage>
</organism>
<proteinExistence type="predicted"/>
<dbReference type="PROSITE" id="PS51257">
    <property type="entry name" value="PROKAR_LIPOPROTEIN"/>
    <property type="match status" value="1"/>
</dbReference>
<sequence length="101" mass="11211">MIRPRLKALILSVLIVVACPSVNAQVGELRQNISIGFNGGINLNNITFSPKIKQSQMTGFNGGLTARFISEKYFAMICGVQMELNYSERGWKEQIEDETGD</sequence>
<accession>A0A5J4RJD3</accession>
<dbReference type="AlphaFoldDB" id="A0A5J4RJD3"/>
<evidence type="ECO:0000259" key="1">
    <source>
        <dbReference type="Pfam" id="PF13568"/>
    </source>
</evidence>
<feature type="non-terminal residue" evidence="2">
    <location>
        <position position="101"/>
    </location>
</feature>
<feature type="domain" description="Outer membrane protein beta-barrel" evidence="1">
    <location>
        <begin position="24"/>
        <end position="98"/>
    </location>
</feature>
<dbReference type="Pfam" id="PF13568">
    <property type="entry name" value="OMP_b-brl_2"/>
    <property type="match status" value="1"/>
</dbReference>
<reference evidence="2" key="1">
    <citation type="submission" date="2019-03" db="EMBL/GenBank/DDBJ databases">
        <title>Single cell metagenomics reveals metabolic interactions within the superorganism composed of flagellate Streblomastix strix and complex community of Bacteroidetes bacteria on its surface.</title>
        <authorList>
            <person name="Treitli S.C."/>
            <person name="Kolisko M."/>
            <person name="Husnik F."/>
            <person name="Keeling P."/>
            <person name="Hampl V."/>
        </authorList>
    </citation>
    <scope>NUCLEOTIDE SEQUENCE</scope>
    <source>
        <strain evidence="2">STM</strain>
    </source>
</reference>
<comment type="caution">
    <text evidence="2">The sequence shown here is derived from an EMBL/GenBank/DDBJ whole genome shotgun (WGS) entry which is preliminary data.</text>
</comment>
<protein>
    <recommendedName>
        <fullName evidence="1">Outer membrane protein beta-barrel domain-containing protein</fullName>
    </recommendedName>
</protein>
<evidence type="ECO:0000313" key="2">
    <source>
        <dbReference type="EMBL" id="KAA6333692.1"/>
    </source>
</evidence>
<dbReference type="InterPro" id="IPR025665">
    <property type="entry name" value="Beta-barrel_OMP_2"/>
</dbReference>
<gene>
    <name evidence="2" type="ORF">EZS27_017929</name>
</gene>
<name>A0A5J4RJD3_9ZZZZ</name>